<organism evidence="7 8">
    <name type="scientific">Paraburkholderia silvatlantica</name>
    <dbReference type="NCBI Taxonomy" id="321895"/>
    <lineage>
        <taxon>Bacteria</taxon>
        <taxon>Pseudomonadati</taxon>
        <taxon>Pseudomonadota</taxon>
        <taxon>Betaproteobacteria</taxon>
        <taxon>Burkholderiales</taxon>
        <taxon>Burkholderiaceae</taxon>
        <taxon>Paraburkholderia</taxon>
    </lineage>
</organism>
<dbReference type="PANTHER" id="PTHR42872">
    <property type="entry name" value="PROTEIN-GLUTAMATE METHYLESTERASE/PROTEIN-GLUTAMINE GLUTAMINASE"/>
    <property type="match status" value="1"/>
</dbReference>
<name>A0A2U1AIQ9_9BURK</name>
<accession>A0A2U1AIQ9</accession>
<dbReference type="InterPro" id="IPR000673">
    <property type="entry name" value="Sig_transdc_resp-reg_Me-estase"/>
</dbReference>
<feature type="active site" evidence="4">
    <location>
        <position position="38"/>
    </location>
</feature>
<dbReference type="GO" id="GO:0008984">
    <property type="term" value="F:protein-glutamate methylesterase activity"/>
    <property type="evidence" value="ECO:0007669"/>
    <property type="project" value="UniProtKB-EC"/>
</dbReference>
<evidence type="ECO:0000256" key="2">
    <source>
        <dbReference type="ARBA" id="ARBA00039140"/>
    </source>
</evidence>
<dbReference type="InterPro" id="IPR035909">
    <property type="entry name" value="CheB_C"/>
</dbReference>
<sequence>MPRRTGNSGHANCGTQRIHPGQPGHKLIYRDFIAIGTSSGGVDALRSLVSGLPSDLQATIAVVLHVGSHYSHLPSLLSTAGPLRAVHAEDGETWSPGTIYVAPPDQHMIVEGPRLRLVHGAKENFARPAIDPLFRSVAAQLGPRGIGVILTGLLDDGAAGLEAIQACGGTGIVQDPSDAYASEMPLNAAPFADYILPLAGMAHRLVELTGRVPSATAAERIARRRATERVSAEQRAWREGNGLAGDLSRIASPSTFTCPECNGTLWRLDDSRLLRYRCHTGHAYTAASLDRGRSRDVERALRDALRALRERESMSWAQSEHYRRCGDADAQQREEESARRAGDAAGLLQSMLLEG</sequence>
<dbReference type="PIRSF" id="PIRSF036461">
    <property type="entry name" value="Chmtx_methlestr"/>
    <property type="match status" value="1"/>
</dbReference>
<dbReference type="PROSITE" id="PS50122">
    <property type="entry name" value="CHEB"/>
    <property type="match status" value="1"/>
</dbReference>
<evidence type="ECO:0000259" key="6">
    <source>
        <dbReference type="PROSITE" id="PS50122"/>
    </source>
</evidence>
<evidence type="ECO:0000313" key="8">
    <source>
        <dbReference type="Proteomes" id="UP000247772"/>
    </source>
</evidence>
<feature type="domain" description="CheB-type methylesterase" evidence="6">
    <location>
        <begin position="23"/>
        <end position="188"/>
    </location>
</feature>
<evidence type="ECO:0000256" key="4">
    <source>
        <dbReference type="PROSITE-ProRule" id="PRU00050"/>
    </source>
</evidence>
<gene>
    <name evidence="7" type="ORF">C7410_10661</name>
</gene>
<keyword evidence="1 4" id="KW-0378">Hydrolase</keyword>
<feature type="active site" evidence="4">
    <location>
        <position position="65"/>
    </location>
</feature>
<proteinExistence type="predicted"/>
<dbReference type="GO" id="GO:0006935">
    <property type="term" value="P:chemotaxis"/>
    <property type="evidence" value="ECO:0007669"/>
    <property type="project" value="UniProtKB-UniRule"/>
</dbReference>
<dbReference type="Pfam" id="PF01339">
    <property type="entry name" value="CheB_methylest"/>
    <property type="match status" value="1"/>
</dbReference>
<dbReference type="SUPFAM" id="SSF52738">
    <property type="entry name" value="Methylesterase CheB, C-terminal domain"/>
    <property type="match status" value="1"/>
</dbReference>
<dbReference type="Gene3D" id="3.40.50.180">
    <property type="entry name" value="Methylesterase CheB, C-terminal domain"/>
    <property type="match status" value="1"/>
</dbReference>
<feature type="active site" evidence="4">
    <location>
        <position position="156"/>
    </location>
</feature>
<evidence type="ECO:0000256" key="5">
    <source>
        <dbReference type="SAM" id="MobiDB-lite"/>
    </source>
</evidence>
<feature type="region of interest" description="Disordered" evidence="5">
    <location>
        <begin position="1"/>
        <end position="22"/>
    </location>
</feature>
<feature type="compositionally biased region" description="Polar residues" evidence="5">
    <location>
        <begin position="1"/>
        <end position="15"/>
    </location>
</feature>
<keyword evidence="4" id="KW-0145">Chemotaxis</keyword>
<reference evidence="7 8" key="1">
    <citation type="submission" date="2018-06" db="EMBL/GenBank/DDBJ databases">
        <title>Genomic Encyclopedia of Type Strains, Phase IV (KMG-V): Genome sequencing to study the core and pangenomes of soil and plant-associated prokaryotes.</title>
        <authorList>
            <person name="Whitman W."/>
        </authorList>
    </citation>
    <scope>NUCLEOTIDE SEQUENCE [LARGE SCALE GENOMIC DNA]</scope>
    <source>
        <strain evidence="7 8">SRCL-318</strain>
    </source>
</reference>
<evidence type="ECO:0000256" key="3">
    <source>
        <dbReference type="ARBA" id="ARBA00048267"/>
    </source>
</evidence>
<dbReference type="CDD" id="cd16433">
    <property type="entry name" value="CheB"/>
    <property type="match status" value="1"/>
</dbReference>
<dbReference type="PANTHER" id="PTHR42872:SF6">
    <property type="entry name" value="PROTEIN-GLUTAMATE METHYLESTERASE_PROTEIN-GLUTAMINE GLUTAMINASE"/>
    <property type="match status" value="1"/>
</dbReference>
<comment type="catalytic activity">
    <reaction evidence="3">
        <text>[protein]-L-glutamate 5-O-methyl ester + H2O = L-glutamyl-[protein] + methanol + H(+)</text>
        <dbReference type="Rhea" id="RHEA:23236"/>
        <dbReference type="Rhea" id="RHEA-COMP:10208"/>
        <dbReference type="Rhea" id="RHEA-COMP:10311"/>
        <dbReference type="ChEBI" id="CHEBI:15377"/>
        <dbReference type="ChEBI" id="CHEBI:15378"/>
        <dbReference type="ChEBI" id="CHEBI:17790"/>
        <dbReference type="ChEBI" id="CHEBI:29973"/>
        <dbReference type="ChEBI" id="CHEBI:82795"/>
        <dbReference type="EC" id="3.1.1.61"/>
    </reaction>
</comment>
<evidence type="ECO:0000256" key="1">
    <source>
        <dbReference type="ARBA" id="ARBA00022801"/>
    </source>
</evidence>
<dbReference type="GO" id="GO:0000156">
    <property type="term" value="F:phosphorelay response regulator activity"/>
    <property type="evidence" value="ECO:0007669"/>
    <property type="project" value="InterPro"/>
</dbReference>
<dbReference type="InterPro" id="IPR011247">
    <property type="entry name" value="Chemotax_prot-Glu_Me-esterase"/>
</dbReference>
<comment type="caution">
    <text evidence="7">The sequence shown here is derived from an EMBL/GenBank/DDBJ whole genome shotgun (WGS) entry which is preliminary data.</text>
</comment>
<dbReference type="EC" id="3.1.1.61" evidence="2"/>
<dbReference type="Proteomes" id="UP000247772">
    <property type="component" value="Unassembled WGS sequence"/>
</dbReference>
<protein>
    <recommendedName>
        <fullName evidence="2">protein-glutamate methylesterase</fullName>
        <ecNumber evidence="2">3.1.1.61</ecNumber>
    </recommendedName>
</protein>
<dbReference type="EMBL" id="QJSQ01000006">
    <property type="protein sequence ID" value="PYE24232.1"/>
    <property type="molecule type" value="Genomic_DNA"/>
</dbReference>
<evidence type="ECO:0000313" key="7">
    <source>
        <dbReference type="EMBL" id="PYE24232.1"/>
    </source>
</evidence>
<dbReference type="AlphaFoldDB" id="A0A2U1AIQ9"/>
<dbReference type="GO" id="GO:0005737">
    <property type="term" value="C:cytoplasm"/>
    <property type="evidence" value="ECO:0007669"/>
    <property type="project" value="InterPro"/>
</dbReference>